<organism evidence="2 3">
    <name type="scientific">Streptantibioticus ferralitis</name>
    <dbReference type="NCBI Taxonomy" id="236510"/>
    <lineage>
        <taxon>Bacteria</taxon>
        <taxon>Bacillati</taxon>
        <taxon>Actinomycetota</taxon>
        <taxon>Actinomycetes</taxon>
        <taxon>Kitasatosporales</taxon>
        <taxon>Streptomycetaceae</taxon>
        <taxon>Streptantibioticus</taxon>
    </lineage>
</organism>
<keyword evidence="3" id="KW-1185">Reference proteome</keyword>
<comment type="caution">
    <text evidence="2">The sequence shown here is derived from an EMBL/GenBank/DDBJ whole genome shotgun (WGS) entry which is preliminary data.</text>
</comment>
<proteinExistence type="predicted"/>
<protein>
    <submittedName>
        <fullName evidence="2">Uncharacterized protein</fullName>
    </submittedName>
</protein>
<dbReference type="EMBL" id="JARHTQ010000009">
    <property type="protein sequence ID" value="MDF2257174.1"/>
    <property type="molecule type" value="Genomic_DNA"/>
</dbReference>
<evidence type="ECO:0000313" key="2">
    <source>
        <dbReference type="EMBL" id="MDF2257174.1"/>
    </source>
</evidence>
<evidence type="ECO:0000256" key="1">
    <source>
        <dbReference type="SAM" id="MobiDB-lite"/>
    </source>
</evidence>
<dbReference type="Proteomes" id="UP001220022">
    <property type="component" value="Unassembled WGS sequence"/>
</dbReference>
<sequence length="145" mass="15743">MPDTIADLARRLARLERRVTALERARDQPYPPWRDLPLTGKTSIPDAARPPQIRANPWHTLEFSGRIGLSDGRATDTAVIALLPDGYHPAAPRTLPVASDARRPLQIDIAPSGHVRLRVQGGGGVKASWISLDGASCRAEGDEDE</sequence>
<feature type="region of interest" description="Disordered" evidence="1">
    <location>
        <begin position="30"/>
        <end position="53"/>
    </location>
</feature>
<dbReference type="RefSeq" id="WP_275814769.1">
    <property type="nucleotide sequence ID" value="NZ_BAAANM010000023.1"/>
</dbReference>
<evidence type="ECO:0000313" key="3">
    <source>
        <dbReference type="Proteomes" id="UP001220022"/>
    </source>
</evidence>
<reference evidence="2 3" key="1">
    <citation type="submission" date="2023-03" db="EMBL/GenBank/DDBJ databases">
        <title>Draft genome sequence of type strain Streptomyces ferralitis JCM 14344.</title>
        <authorList>
            <person name="Klaysubun C."/>
            <person name="Duangmal K."/>
        </authorList>
    </citation>
    <scope>NUCLEOTIDE SEQUENCE [LARGE SCALE GENOMIC DNA]</scope>
    <source>
        <strain evidence="2 3">JCM 14344</strain>
    </source>
</reference>
<accession>A0ABT5Z064</accession>
<name>A0ABT5Z064_9ACTN</name>
<gene>
    <name evidence="2" type="ORF">P2L57_15970</name>
</gene>